<comment type="caution">
    <text evidence="9">The sequence shown here is derived from an EMBL/GenBank/DDBJ whole genome shotgun (WGS) entry which is preliminary data.</text>
</comment>
<keyword evidence="3 6" id="KW-0732">Signal</keyword>
<keyword evidence="10" id="KW-1185">Reference proteome</keyword>
<gene>
    <name evidence="9" type="ORF">FHR24_002372</name>
</gene>
<dbReference type="Gene3D" id="1.25.40.390">
    <property type="match status" value="1"/>
</dbReference>
<proteinExistence type="inferred from homology"/>
<evidence type="ECO:0000256" key="2">
    <source>
        <dbReference type="ARBA" id="ARBA00006275"/>
    </source>
</evidence>
<dbReference type="Pfam" id="PF07980">
    <property type="entry name" value="SusD_RagB"/>
    <property type="match status" value="1"/>
</dbReference>
<evidence type="ECO:0000256" key="1">
    <source>
        <dbReference type="ARBA" id="ARBA00004442"/>
    </source>
</evidence>
<comment type="similarity">
    <text evidence="2">Belongs to the SusD family.</text>
</comment>
<dbReference type="EMBL" id="JAASQL010000003">
    <property type="protein sequence ID" value="NIJ45901.1"/>
    <property type="molecule type" value="Genomic_DNA"/>
</dbReference>
<comment type="subcellular location">
    <subcellularLocation>
        <location evidence="1">Cell outer membrane</location>
    </subcellularLocation>
</comment>
<evidence type="ECO:0000259" key="7">
    <source>
        <dbReference type="Pfam" id="PF07980"/>
    </source>
</evidence>
<evidence type="ECO:0000259" key="8">
    <source>
        <dbReference type="Pfam" id="PF14322"/>
    </source>
</evidence>
<evidence type="ECO:0000256" key="6">
    <source>
        <dbReference type="SAM" id="SignalP"/>
    </source>
</evidence>
<dbReference type="InterPro" id="IPR011990">
    <property type="entry name" value="TPR-like_helical_dom_sf"/>
</dbReference>
<dbReference type="RefSeq" id="WP_167188905.1">
    <property type="nucleotide sequence ID" value="NZ_JAASQL010000003.1"/>
</dbReference>
<name>A0ABX0UFE9_9FLAO</name>
<feature type="domain" description="SusD-like N-terminal" evidence="8">
    <location>
        <begin position="39"/>
        <end position="222"/>
    </location>
</feature>
<feature type="signal peptide" evidence="6">
    <location>
        <begin position="1"/>
        <end position="37"/>
    </location>
</feature>
<dbReference type="Pfam" id="PF14322">
    <property type="entry name" value="SusD-like_3"/>
    <property type="match status" value="1"/>
</dbReference>
<dbReference type="SUPFAM" id="SSF48452">
    <property type="entry name" value="TPR-like"/>
    <property type="match status" value="1"/>
</dbReference>
<evidence type="ECO:0000256" key="5">
    <source>
        <dbReference type="ARBA" id="ARBA00023237"/>
    </source>
</evidence>
<evidence type="ECO:0000256" key="4">
    <source>
        <dbReference type="ARBA" id="ARBA00023136"/>
    </source>
</evidence>
<keyword evidence="5" id="KW-0998">Cell outer membrane</keyword>
<reference evidence="9 10" key="1">
    <citation type="submission" date="2020-03" db="EMBL/GenBank/DDBJ databases">
        <title>Genomic Encyclopedia of Type Strains, Phase IV (KMG-IV): sequencing the most valuable type-strain genomes for metagenomic binning, comparative biology and taxonomic classification.</title>
        <authorList>
            <person name="Goeker M."/>
        </authorList>
    </citation>
    <scope>NUCLEOTIDE SEQUENCE [LARGE SCALE GENOMIC DNA]</scope>
    <source>
        <strain evidence="9 10">DSM 101599</strain>
    </source>
</reference>
<feature type="domain" description="RagB/SusD" evidence="7">
    <location>
        <begin position="290"/>
        <end position="633"/>
    </location>
</feature>
<keyword evidence="4" id="KW-0472">Membrane</keyword>
<evidence type="ECO:0000313" key="9">
    <source>
        <dbReference type="EMBL" id="NIJ45901.1"/>
    </source>
</evidence>
<feature type="chain" id="PRO_5046128556" description="Starch-binding associating with outer membrane" evidence="6">
    <location>
        <begin position="38"/>
        <end position="640"/>
    </location>
</feature>
<organism evidence="9 10">
    <name type="scientific">Wenyingzhuangia heitensis</name>
    <dbReference type="NCBI Taxonomy" id="1487859"/>
    <lineage>
        <taxon>Bacteria</taxon>
        <taxon>Pseudomonadati</taxon>
        <taxon>Bacteroidota</taxon>
        <taxon>Flavobacteriia</taxon>
        <taxon>Flavobacteriales</taxon>
        <taxon>Flavobacteriaceae</taxon>
        <taxon>Wenyingzhuangia</taxon>
    </lineage>
</organism>
<dbReference type="Proteomes" id="UP000745859">
    <property type="component" value="Unassembled WGS sequence"/>
</dbReference>
<evidence type="ECO:0000256" key="3">
    <source>
        <dbReference type="ARBA" id="ARBA00022729"/>
    </source>
</evidence>
<protein>
    <recommendedName>
        <fullName evidence="11">Starch-binding associating with outer membrane</fullName>
    </recommendedName>
</protein>
<dbReference type="InterPro" id="IPR012944">
    <property type="entry name" value="SusD_RagB_dom"/>
</dbReference>
<sequence length="640" mass="72103">MDTTHKKNKKIVLGMKNNIINKLTPLLLLVFVFQACSDDFLDQTDPNALTTASFWENTSDLNSGLNSTYSALKDENISGILFDFFRTDIAVKNSFRNSGEVDPFYGQSFDLTTTEIENQWNALYLGIFRANQVIVNYEELKSSFNTDEIEEEGLRIVAQARAIRGYLYYILSTTYNNGEVPLLDFVPADFDEFQQAMSPSQTVKDFYRADLQFGLENLPATYSAWEDVGKDNLGRVTGGFCEAMLGKSYLMENNFGEAKIYLKNVIDNYGYALVPNIEDCVTGINEFSSESIFEVNYTTDLNLVEDGEKELSHKVTHQLSNGNVQPSSWLTLQYRNDPVDPADPENMNLGANVYDTSNGEITGTEDRLRTYSLRMGTSMVSVDDPDSPIYGVPAGELGNADDVSPLARTRPNLFKKFTHWNTIGSGAGEDRSTEFNNKSDINLPVIRLADVYLMYAECMIEEANLAEALRYINRVRKRSHLLLLGKSTEAGAEYVNATTTYVDDIDFDSSNGEEEVTLTNLMDHLRFTERPLELALEGSRVANLRRWGVFKSQLEHIASIRYDYWHFNKNLNGKHGDRYKCFITVSGEEPTTYTGTSVTNQPIEVQDAVLGATNFQIDAHGYFPIPQAEVDTNLNWNTTE</sequence>
<dbReference type="InterPro" id="IPR033985">
    <property type="entry name" value="SusD-like_N"/>
</dbReference>
<evidence type="ECO:0008006" key="11">
    <source>
        <dbReference type="Google" id="ProtNLM"/>
    </source>
</evidence>
<evidence type="ECO:0000313" key="10">
    <source>
        <dbReference type="Proteomes" id="UP000745859"/>
    </source>
</evidence>
<accession>A0ABX0UFE9</accession>